<protein>
    <submittedName>
        <fullName evidence="1">Uncharacterized protein</fullName>
    </submittedName>
</protein>
<dbReference type="EMBL" id="LAZR01031315">
    <property type="protein sequence ID" value="KKL54114.1"/>
    <property type="molecule type" value="Genomic_DNA"/>
</dbReference>
<proteinExistence type="predicted"/>
<sequence length="59" mass="7006">MEEERRRCVTCGSHEWEWDRYEADLWKCEKCAELEWKVDDIVDGDSKGWRPVLFGVNGG</sequence>
<organism evidence="1">
    <name type="scientific">marine sediment metagenome</name>
    <dbReference type="NCBI Taxonomy" id="412755"/>
    <lineage>
        <taxon>unclassified sequences</taxon>
        <taxon>metagenomes</taxon>
        <taxon>ecological metagenomes</taxon>
    </lineage>
</organism>
<accession>A0A0F9CXV1</accession>
<comment type="caution">
    <text evidence="1">The sequence shown here is derived from an EMBL/GenBank/DDBJ whole genome shotgun (WGS) entry which is preliminary data.</text>
</comment>
<evidence type="ECO:0000313" key="1">
    <source>
        <dbReference type="EMBL" id="KKL54114.1"/>
    </source>
</evidence>
<reference evidence="1" key="1">
    <citation type="journal article" date="2015" name="Nature">
        <title>Complex archaea that bridge the gap between prokaryotes and eukaryotes.</title>
        <authorList>
            <person name="Spang A."/>
            <person name="Saw J.H."/>
            <person name="Jorgensen S.L."/>
            <person name="Zaremba-Niedzwiedzka K."/>
            <person name="Martijn J."/>
            <person name="Lind A.E."/>
            <person name="van Eijk R."/>
            <person name="Schleper C."/>
            <person name="Guy L."/>
            <person name="Ettema T.J."/>
        </authorList>
    </citation>
    <scope>NUCLEOTIDE SEQUENCE</scope>
</reference>
<gene>
    <name evidence="1" type="ORF">LCGC14_2268620</name>
</gene>
<name>A0A0F9CXV1_9ZZZZ</name>
<dbReference type="AlphaFoldDB" id="A0A0F9CXV1"/>